<name>A0AA49A818_9BURK</name>
<comment type="catalytic activity">
    <reaction evidence="1">
        <text>ATP + protein L-histidine = ADP + protein N-phospho-L-histidine.</text>
        <dbReference type="EC" id="2.7.13.3"/>
    </reaction>
</comment>
<dbReference type="InterPro" id="IPR036890">
    <property type="entry name" value="HATPase_C_sf"/>
</dbReference>
<reference evidence="9 10" key="1">
    <citation type="submission" date="2020-11" db="EMBL/GenBank/DDBJ databases">
        <authorList>
            <person name="Sun Q."/>
        </authorList>
    </citation>
    <scope>NUCLEOTIDE SEQUENCE [LARGE SCALE GENOMIC DNA]</scope>
    <source>
        <strain evidence="9 10">P8398</strain>
    </source>
</reference>
<feature type="domain" description="Response regulatory" evidence="6">
    <location>
        <begin position="515"/>
        <end position="631"/>
    </location>
</feature>
<organism evidence="9 10">
    <name type="scientific">Massilia antarctica</name>
    <dbReference type="NCBI Taxonomy" id="2765360"/>
    <lineage>
        <taxon>Bacteria</taxon>
        <taxon>Pseudomonadati</taxon>
        <taxon>Pseudomonadota</taxon>
        <taxon>Betaproteobacteria</taxon>
        <taxon>Burkholderiales</taxon>
        <taxon>Oxalobacteraceae</taxon>
        <taxon>Telluria group</taxon>
        <taxon>Massilia</taxon>
    </lineage>
</organism>
<evidence type="ECO:0000256" key="2">
    <source>
        <dbReference type="ARBA" id="ARBA00012438"/>
    </source>
</evidence>
<evidence type="ECO:0000259" key="8">
    <source>
        <dbReference type="PROSITE" id="PS50113"/>
    </source>
</evidence>
<dbReference type="InterPro" id="IPR004358">
    <property type="entry name" value="Sig_transdc_His_kin-like_C"/>
</dbReference>
<dbReference type="SMART" id="SM00388">
    <property type="entry name" value="HisKA"/>
    <property type="match status" value="1"/>
</dbReference>
<feature type="modified residue" description="4-aspartylphosphate" evidence="4">
    <location>
        <position position="565"/>
    </location>
</feature>
<feature type="domain" description="PAC" evidence="8">
    <location>
        <begin position="210"/>
        <end position="262"/>
    </location>
</feature>
<accession>A0AA49A818</accession>
<dbReference type="SMART" id="SM00387">
    <property type="entry name" value="HATPase_c"/>
    <property type="match status" value="1"/>
</dbReference>
<evidence type="ECO:0000256" key="3">
    <source>
        <dbReference type="ARBA" id="ARBA00022553"/>
    </source>
</evidence>
<dbReference type="InterPro" id="IPR011006">
    <property type="entry name" value="CheY-like_superfamily"/>
</dbReference>
<dbReference type="Gene3D" id="3.30.565.10">
    <property type="entry name" value="Histidine kinase-like ATPase, C-terminal domain"/>
    <property type="match status" value="1"/>
</dbReference>
<dbReference type="InterPro" id="IPR000700">
    <property type="entry name" value="PAS-assoc_C"/>
</dbReference>
<dbReference type="Pfam" id="PF00072">
    <property type="entry name" value="Response_reg"/>
    <property type="match status" value="1"/>
</dbReference>
<evidence type="ECO:0000313" key="9">
    <source>
        <dbReference type="EMBL" id="QPI49696.1"/>
    </source>
</evidence>
<dbReference type="InterPro" id="IPR035965">
    <property type="entry name" value="PAS-like_dom_sf"/>
</dbReference>
<dbReference type="Gene3D" id="3.40.50.2300">
    <property type="match status" value="1"/>
</dbReference>
<evidence type="ECO:0000256" key="4">
    <source>
        <dbReference type="PROSITE-ProRule" id="PRU00169"/>
    </source>
</evidence>
<dbReference type="EMBL" id="CP065053">
    <property type="protein sequence ID" value="QPI49696.1"/>
    <property type="molecule type" value="Genomic_DNA"/>
</dbReference>
<dbReference type="PROSITE" id="PS50112">
    <property type="entry name" value="PAS"/>
    <property type="match status" value="1"/>
</dbReference>
<sequence length="632" mass="69301">MSQSYLEADRLKLFISKVTDYAIYMLSADGDVVSWNAGAELFKGYKPDEIIGKHFSTFYTAEDKARGVPLKALHLARTAGKFEDEGWRVRKDGTLFWASVVIDPIFGADDVLLGYTKITRDITETRRTAEALHASEERFRLLVQSVTDYAIYMLSPEGLITNWNEGAKRIKRLEFDQVKGSHFSRFYTDEDKRSGIPEIALGTAEREGRYETEGWRVRGDGTRFWAHVVIDPVFDSARRLIGFAKITRDITERREAALMLERTREALAQSQKLEAIGKLTGGIAHDFNNLLNVICSGIDLMRATSADIGQHRKIIDSMERAAQQGAALTGQLLAFARQQPLTLEVLDVSQIIASFEAVLRRAVPNSASFVIRKGPVGKVLTDVSQFEAALLNLVINARDAVGESGTISLETRHAFLEENQVDQLPSGPYAVITVRDNGTGMTPEVARRALEPFFTTKAVGKGTGLGLSQVYGLTQQSGGHVTIESAPGQGTAISLYFPEQVARPGTEAEAAGLDKALIVDDQPDVLDMTVAIFQSLGYEAIAANSAAEAIHLLQQHADIKVLFTDVVMPDMDGVALAQAARELVPGINILLTSGYMSGPLRERFGDALGQFDLITKPYRMADVAKRLRAVAS</sequence>
<dbReference type="PROSITE" id="PS50109">
    <property type="entry name" value="HIS_KIN"/>
    <property type="match status" value="1"/>
</dbReference>
<evidence type="ECO:0000259" key="6">
    <source>
        <dbReference type="PROSITE" id="PS50110"/>
    </source>
</evidence>
<gene>
    <name evidence="9" type="ORF">IV454_30480</name>
</gene>
<dbReference type="InterPro" id="IPR036097">
    <property type="entry name" value="HisK_dim/P_sf"/>
</dbReference>
<dbReference type="InterPro" id="IPR003594">
    <property type="entry name" value="HATPase_dom"/>
</dbReference>
<dbReference type="PROSITE" id="PS50113">
    <property type="entry name" value="PAC"/>
    <property type="match status" value="2"/>
</dbReference>
<dbReference type="InterPro" id="IPR000014">
    <property type="entry name" value="PAS"/>
</dbReference>
<dbReference type="Pfam" id="PF02518">
    <property type="entry name" value="HATPase_c"/>
    <property type="match status" value="1"/>
</dbReference>
<dbReference type="SUPFAM" id="SSF55874">
    <property type="entry name" value="ATPase domain of HSP90 chaperone/DNA topoisomerase II/histidine kinase"/>
    <property type="match status" value="1"/>
</dbReference>
<keyword evidence="10" id="KW-1185">Reference proteome</keyword>
<dbReference type="RefSeq" id="WP_206089348.1">
    <property type="nucleotide sequence ID" value="NZ_CP065053.1"/>
</dbReference>
<dbReference type="InterPro" id="IPR005467">
    <property type="entry name" value="His_kinase_dom"/>
</dbReference>
<evidence type="ECO:0000259" key="5">
    <source>
        <dbReference type="PROSITE" id="PS50109"/>
    </source>
</evidence>
<dbReference type="Proteomes" id="UP000662888">
    <property type="component" value="Chromosome"/>
</dbReference>
<dbReference type="InterPro" id="IPR003661">
    <property type="entry name" value="HisK_dim/P_dom"/>
</dbReference>
<feature type="domain" description="PAC" evidence="8">
    <location>
        <begin position="82"/>
        <end position="134"/>
    </location>
</feature>
<dbReference type="InterPro" id="IPR001610">
    <property type="entry name" value="PAC"/>
</dbReference>
<dbReference type="PROSITE" id="PS50110">
    <property type="entry name" value="RESPONSE_REGULATORY"/>
    <property type="match status" value="1"/>
</dbReference>
<dbReference type="SMART" id="SM00448">
    <property type="entry name" value="REC"/>
    <property type="match status" value="1"/>
</dbReference>
<protein>
    <recommendedName>
        <fullName evidence="2">histidine kinase</fullName>
        <ecNumber evidence="2">2.7.13.3</ecNumber>
    </recommendedName>
</protein>
<dbReference type="PANTHER" id="PTHR43065:SF49">
    <property type="entry name" value="HISTIDINE KINASE"/>
    <property type="match status" value="1"/>
</dbReference>
<dbReference type="EC" id="2.7.13.3" evidence="2"/>
<dbReference type="SMART" id="SM00086">
    <property type="entry name" value="PAC"/>
    <property type="match status" value="2"/>
</dbReference>
<feature type="domain" description="Histidine kinase" evidence="5">
    <location>
        <begin position="282"/>
        <end position="501"/>
    </location>
</feature>
<dbReference type="PRINTS" id="PR00344">
    <property type="entry name" value="BCTRLSENSOR"/>
</dbReference>
<dbReference type="InterPro" id="IPR001789">
    <property type="entry name" value="Sig_transdc_resp-reg_receiver"/>
</dbReference>
<dbReference type="Gene3D" id="1.10.287.130">
    <property type="match status" value="1"/>
</dbReference>
<dbReference type="SUPFAM" id="SSF52172">
    <property type="entry name" value="CheY-like"/>
    <property type="match status" value="1"/>
</dbReference>
<dbReference type="PANTHER" id="PTHR43065">
    <property type="entry name" value="SENSOR HISTIDINE KINASE"/>
    <property type="match status" value="1"/>
</dbReference>
<evidence type="ECO:0000313" key="10">
    <source>
        <dbReference type="Proteomes" id="UP000662888"/>
    </source>
</evidence>
<feature type="domain" description="PAS" evidence="7">
    <location>
        <begin position="7"/>
        <end position="64"/>
    </location>
</feature>
<dbReference type="SMART" id="SM00091">
    <property type="entry name" value="PAS"/>
    <property type="match status" value="2"/>
</dbReference>
<dbReference type="Pfam" id="PF13426">
    <property type="entry name" value="PAS_9"/>
    <property type="match status" value="2"/>
</dbReference>
<evidence type="ECO:0000256" key="1">
    <source>
        <dbReference type="ARBA" id="ARBA00000085"/>
    </source>
</evidence>
<dbReference type="Gene3D" id="3.30.450.20">
    <property type="entry name" value="PAS domain"/>
    <property type="match status" value="2"/>
</dbReference>
<dbReference type="CDD" id="cd00130">
    <property type="entry name" value="PAS"/>
    <property type="match status" value="2"/>
</dbReference>
<dbReference type="SUPFAM" id="SSF47384">
    <property type="entry name" value="Homodimeric domain of signal transducing histidine kinase"/>
    <property type="match status" value="1"/>
</dbReference>
<evidence type="ECO:0000259" key="7">
    <source>
        <dbReference type="PROSITE" id="PS50112"/>
    </source>
</evidence>
<dbReference type="CDD" id="cd00082">
    <property type="entry name" value="HisKA"/>
    <property type="match status" value="1"/>
</dbReference>
<dbReference type="NCBIfam" id="TIGR00229">
    <property type="entry name" value="sensory_box"/>
    <property type="match status" value="2"/>
</dbReference>
<dbReference type="SUPFAM" id="SSF55785">
    <property type="entry name" value="PYP-like sensor domain (PAS domain)"/>
    <property type="match status" value="2"/>
</dbReference>
<proteinExistence type="predicted"/>
<keyword evidence="3 4" id="KW-0597">Phosphoprotein</keyword>